<accession>A0A9P6VMP2</accession>
<dbReference type="Pfam" id="PF08240">
    <property type="entry name" value="ADH_N"/>
    <property type="match status" value="1"/>
</dbReference>
<dbReference type="InterPro" id="IPR020843">
    <property type="entry name" value="ER"/>
</dbReference>
<dbReference type="Proteomes" id="UP000785200">
    <property type="component" value="Unassembled WGS sequence"/>
</dbReference>
<keyword evidence="5" id="KW-1185">Reference proteome</keyword>
<evidence type="ECO:0000313" key="5">
    <source>
        <dbReference type="Proteomes" id="UP000785200"/>
    </source>
</evidence>
<dbReference type="GO" id="GO:0016651">
    <property type="term" value="F:oxidoreductase activity, acting on NAD(P)H"/>
    <property type="evidence" value="ECO:0007669"/>
    <property type="project" value="InterPro"/>
</dbReference>
<name>A0A9P6VMP2_9HELO</name>
<dbReference type="PANTHER" id="PTHR45348">
    <property type="entry name" value="HYPOTHETICAL OXIDOREDUCTASE (EUROFUNG)"/>
    <property type="match status" value="1"/>
</dbReference>
<dbReference type="PANTHER" id="PTHR45348:SF2">
    <property type="entry name" value="ZINC-TYPE ALCOHOL DEHYDROGENASE-LIKE PROTEIN C2E1P3.01"/>
    <property type="match status" value="1"/>
</dbReference>
<dbReference type="InterPro" id="IPR011032">
    <property type="entry name" value="GroES-like_sf"/>
</dbReference>
<dbReference type="InterPro" id="IPR013154">
    <property type="entry name" value="ADH-like_N"/>
</dbReference>
<dbReference type="Gene3D" id="3.40.50.720">
    <property type="entry name" value="NAD(P)-binding Rossmann-like Domain"/>
    <property type="match status" value="1"/>
</dbReference>
<gene>
    <name evidence="4" type="ORF">D0Z07_3421</name>
</gene>
<dbReference type="OrthoDB" id="48317at2759"/>
<dbReference type="AlphaFoldDB" id="A0A9P6VMP2"/>
<proteinExistence type="inferred from homology"/>
<dbReference type="CDD" id="cd08249">
    <property type="entry name" value="enoyl_reductase_like"/>
    <property type="match status" value="1"/>
</dbReference>
<evidence type="ECO:0000256" key="1">
    <source>
        <dbReference type="ARBA" id="ARBA00008072"/>
    </source>
</evidence>
<comment type="caution">
    <text evidence="4">The sequence shown here is derived from an EMBL/GenBank/DDBJ whole genome shotgun (WGS) entry which is preliminary data.</text>
</comment>
<organism evidence="4 5">
    <name type="scientific">Hyphodiscus hymeniophilus</name>
    <dbReference type="NCBI Taxonomy" id="353542"/>
    <lineage>
        <taxon>Eukaryota</taxon>
        <taxon>Fungi</taxon>
        <taxon>Dikarya</taxon>
        <taxon>Ascomycota</taxon>
        <taxon>Pezizomycotina</taxon>
        <taxon>Leotiomycetes</taxon>
        <taxon>Helotiales</taxon>
        <taxon>Hyphodiscaceae</taxon>
        <taxon>Hyphodiscus</taxon>
    </lineage>
</organism>
<evidence type="ECO:0000259" key="3">
    <source>
        <dbReference type="SMART" id="SM00829"/>
    </source>
</evidence>
<dbReference type="SMART" id="SM00829">
    <property type="entry name" value="PKS_ER"/>
    <property type="match status" value="1"/>
</dbReference>
<dbReference type="InterPro" id="IPR047122">
    <property type="entry name" value="Trans-enoyl_RdTase-like"/>
</dbReference>
<comment type="similarity">
    <text evidence="1">Belongs to the zinc-containing alcohol dehydrogenase family.</text>
</comment>
<evidence type="ECO:0000313" key="4">
    <source>
        <dbReference type="EMBL" id="KAG0650529.1"/>
    </source>
</evidence>
<keyword evidence="2" id="KW-0560">Oxidoreductase</keyword>
<sequence length="307" mass="33114">MSLPREMQALVFCEAGEQVVKSIPMPDLRPSYILIKVRYVALNPTDWKHAFYGKGASPFSILGCDFAGTVISIGAEVTKQFEAGDEVYGCAHGGNFNQGYDGAFAEYAMVKGDVTMHVPSTPAFGLDALSTIPLGSITVGQGLFQPGKGLGLAWPGVGKGGEGEWLLIYGGSPAANIKHVEICLGYNPLRDIPQICADALSDDPGTAGQYSCILTADFPREDVKSTFTLMYTMFGEEFDKYGENWPASKEDYNFAKRWMELTEKLVAQGKLRPHPVKLCPGGLEAVGKGIEELMGGKISGEKMVYSI</sequence>
<evidence type="ECO:0000256" key="2">
    <source>
        <dbReference type="ARBA" id="ARBA00023002"/>
    </source>
</evidence>
<dbReference type="EMBL" id="VNKQ01000006">
    <property type="protein sequence ID" value="KAG0650529.1"/>
    <property type="molecule type" value="Genomic_DNA"/>
</dbReference>
<dbReference type="SUPFAM" id="SSF50129">
    <property type="entry name" value="GroES-like"/>
    <property type="match status" value="1"/>
</dbReference>
<reference evidence="4" key="1">
    <citation type="submission" date="2019-07" db="EMBL/GenBank/DDBJ databases">
        <title>Hyphodiscus hymeniophilus genome sequencing and assembly.</title>
        <authorList>
            <person name="Kramer G."/>
            <person name="Nodwell J."/>
        </authorList>
    </citation>
    <scope>NUCLEOTIDE SEQUENCE</scope>
    <source>
        <strain evidence="4">ATCC 34498</strain>
    </source>
</reference>
<dbReference type="Gene3D" id="3.90.180.10">
    <property type="entry name" value="Medium-chain alcohol dehydrogenases, catalytic domain"/>
    <property type="match status" value="1"/>
</dbReference>
<feature type="domain" description="Enoyl reductase (ER)" evidence="3">
    <location>
        <begin position="5"/>
        <end position="304"/>
    </location>
</feature>
<protein>
    <submittedName>
        <fullName evidence="4">Trans-enoyl reductase lepG</fullName>
    </submittedName>
</protein>